<feature type="transmembrane region" description="Helical" evidence="5">
    <location>
        <begin position="429"/>
        <end position="454"/>
    </location>
</feature>
<dbReference type="SUPFAM" id="SSF81321">
    <property type="entry name" value="Family A G protein-coupled receptor-like"/>
    <property type="match status" value="1"/>
</dbReference>
<keyword evidence="2 5" id="KW-0812">Transmembrane</keyword>
<keyword evidence="7" id="KW-1185">Reference proteome</keyword>
<dbReference type="PANTHER" id="PTHR23360:SF5">
    <property type="entry name" value="G-PROTEIN COUPLED RECEPTORS FAMILY 1 PROFILE DOMAIN-CONTAINING PROTEIN"/>
    <property type="match status" value="1"/>
</dbReference>
<evidence type="ECO:0000256" key="3">
    <source>
        <dbReference type="ARBA" id="ARBA00022989"/>
    </source>
</evidence>
<sequence>MSSGDEADFELDEAELELEDEAKFELDEADLELEDEPKFELDEADLELEDETKFELDEADFELEDEAIFEPDEAKLELEDEANFELDEADLELEDEAKFELDEADLELEDEAIFEPDEAKLELEDEANFELDKADLELEDEAKFELDEADFELEDEAIFEPDEAKLELEDEAKFELDEADLELEDEAKFELDEADLESEDEAKFELDEAKLDLKDEAKFELDEADLELEDEAKFELDEAKLEDEAKFEMELEDEAKLELDEAKLDLEDEVKFELAEADLELEDEANFELDEADFELEDETKFELDETKLEDEAIFEPDEAELDDDSSLEPMDEAKFEPGDEDILEPEDEAIFTLDLETADMEAEADCVFEFVDDNFESVDVTKSLHGTANIFLAFCSFFEVLHELGHFFFLSTALSGHCFVPYQNAFRILALSLFGLSASTLSMLFIGFDRLFCVIFPIKYNQLNLWPYVPITVLFCTVPSVGLVLLYWRRSEEISSMEITGNIGDLLTKGGYAYSVYADSKFACNSATIFVYVAVAFLLRIKQRSAPSSAAVSHQRHIFFSLLLIVLFNVGGYFLISVFYLFLPSSADSQPITFWFLRILFSVPANLSGASNAPILFVSRKQLKNIHSLFFSTNQSSVHPTLFALQPANNQPMDV</sequence>
<evidence type="ECO:0000256" key="5">
    <source>
        <dbReference type="SAM" id="Phobius"/>
    </source>
</evidence>
<accession>A0ABD2KT63</accession>
<comment type="caution">
    <text evidence="6">The sequence shown here is derived from an EMBL/GenBank/DDBJ whole genome shotgun (WGS) entry which is preliminary data.</text>
</comment>
<dbReference type="SMART" id="SM01381">
    <property type="entry name" value="7TM_GPCR_Srsx"/>
    <property type="match status" value="1"/>
</dbReference>
<keyword evidence="4 5" id="KW-0472">Membrane</keyword>
<comment type="subcellular location">
    <subcellularLocation>
        <location evidence="1">Membrane</location>
    </subcellularLocation>
</comment>
<evidence type="ECO:0000313" key="6">
    <source>
        <dbReference type="EMBL" id="KAL3106141.1"/>
    </source>
</evidence>
<proteinExistence type="predicted"/>
<organism evidence="6 7">
    <name type="scientific">Heterodera trifolii</name>
    <dbReference type="NCBI Taxonomy" id="157864"/>
    <lineage>
        <taxon>Eukaryota</taxon>
        <taxon>Metazoa</taxon>
        <taxon>Ecdysozoa</taxon>
        <taxon>Nematoda</taxon>
        <taxon>Chromadorea</taxon>
        <taxon>Rhabditida</taxon>
        <taxon>Tylenchina</taxon>
        <taxon>Tylenchomorpha</taxon>
        <taxon>Tylenchoidea</taxon>
        <taxon>Heteroderidae</taxon>
        <taxon>Heteroderinae</taxon>
        <taxon>Heterodera</taxon>
    </lineage>
</organism>
<gene>
    <name evidence="6" type="ORF">niasHT_016828</name>
</gene>
<evidence type="ECO:0000256" key="4">
    <source>
        <dbReference type="ARBA" id="ARBA00023136"/>
    </source>
</evidence>
<feature type="transmembrane region" description="Helical" evidence="5">
    <location>
        <begin position="521"/>
        <end position="540"/>
    </location>
</feature>
<feature type="transmembrane region" description="Helical" evidence="5">
    <location>
        <begin position="596"/>
        <end position="619"/>
    </location>
</feature>
<evidence type="ECO:0000313" key="7">
    <source>
        <dbReference type="Proteomes" id="UP001620626"/>
    </source>
</evidence>
<evidence type="ECO:0000256" key="2">
    <source>
        <dbReference type="ARBA" id="ARBA00022692"/>
    </source>
</evidence>
<dbReference type="EMBL" id="JBICBT010000659">
    <property type="protein sequence ID" value="KAL3106141.1"/>
    <property type="molecule type" value="Genomic_DNA"/>
</dbReference>
<dbReference type="Proteomes" id="UP001620626">
    <property type="component" value="Unassembled WGS sequence"/>
</dbReference>
<dbReference type="Gene3D" id="1.20.1070.10">
    <property type="entry name" value="Rhodopsin 7-helix transmembrane proteins"/>
    <property type="match status" value="1"/>
</dbReference>
<dbReference type="PANTHER" id="PTHR23360">
    <property type="entry name" value="G-PROTEIN COUPLED RECEPTORS FAMILY 1 PROFILE DOMAIN-CONTAINING PROTEIN-RELATED"/>
    <property type="match status" value="1"/>
</dbReference>
<dbReference type="InterPro" id="IPR047130">
    <property type="entry name" value="7TM_GPCR_Srsx_nematod"/>
</dbReference>
<dbReference type="InterPro" id="IPR000276">
    <property type="entry name" value="GPCR_Rhodpsn"/>
</dbReference>
<feature type="transmembrane region" description="Helical" evidence="5">
    <location>
        <begin position="560"/>
        <end position="584"/>
    </location>
</feature>
<name>A0ABD2KT63_9BILA</name>
<dbReference type="InterPro" id="IPR019424">
    <property type="entry name" value="7TM_GPCR_Srsx"/>
</dbReference>
<dbReference type="AlphaFoldDB" id="A0ABD2KT63"/>
<dbReference type="GO" id="GO:0016020">
    <property type="term" value="C:membrane"/>
    <property type="evidence" value="ECO:0007669"/>
    <property type="project" value="UniProtKB-SubCell"/>
</dbReference>
<protein>
    <recommendedName>
        <fullName evidence="8">G-protein coupled receptors family 1 profile domain-containing protein</fullName>
    </recommendedName>
</protein>
<evidence type="ECO:0000256" key="1">
    <source>
        <dbReference type="ARBA" id="ARBA00004370"/>
    </source>
</evidence>
<keyword evidence="3 5" id="KW-1133">Transmembrane helix</keyword>
<dbReference type="Pfam" id="PF10320">
    <property type="entry name" value="7TM_GPCR_Srsx"/>
    <property type="match status" value="1"/>
</dbReference>
<evidence type="ECO:0008006" key="8">
    <source>
        <dbReference type="Google" id="ProtNLM"/>
    </source>
</evidence>
<feature type="transmembrane region" description="Helical" evidence="5">
    <location>
        <begin position="466"/>
        <end position="489"/>
    </location>
</feature>
<reference evidence="6 7" key="1">
    <citation type="submission" date="2024-10" db="EMBL/GenBank/DDBJ databases">
        <authorList>
            <person name="Kim D."/>
        </authorList>
    </citation>
    <scope>NUCLEOTIDE SEQUENCE [LARGE SCALE GENOMIC DNA]</scope>
    <source>
        <strain evidence="6">BH-2024</strain>
    </source>
</reference>